<dbReference type="Proteomes" id="UP000008641">
    <property type="component" value="Chromosome"/>
</dbReference>
<dbReference type="RefSeq" id="WP_013597648.1">
    <property type="nucleotide sequence ID" value="NC_015144.1"/>
</dbReference>
<evidence type="ECO:0000256" key="13">
    <source>
        <dbReference type="ARBA" id="ARBA00022989"/>
    </source>
</evidence>
<evidence type="ECO:0000256" key="10">
    <source>
        <dbReference type="ARBA" id="ARBA00022679"/>
    </source>
</evidence>
<dbReference type="EMBL" id="CP002455">
    <property type="protein sequence ID" value="ADX67256.1"/>
    <property type="molecule type" value="Genomic_DNA"/>
</dbReference>
<evidence type="ECO:0000256" key="19">
    <source>
        <dbReference type="SAM" id="Phobius"/>
    </source>
</evidence>
<evidence type="ECO:0000256" key="3">
    <source>
        <dbReference type="ARBA" id="ARBA00005119"/>
    </source>
</evidence>
<evidence type="ECO:0000256" key="15">
    <source>
        <dbReference type="ARBA" id="ARBA00023136"/>
    </source>
</evidence>
<evidence type="ECO:0000256" key="1">
    <source>
        <dbReference type="ARBA" id="ARBA00001698"/>
    </source>
</evidence>
<keyword evidence="9" id="KW-0444">Lipid biosynthesis</keyword>
<evidence type="ECO:0000256" key="6">
    <source>
        <dbReference type="ARBA" id="ARBA00012487"/>
    </source>
</evidence>
<comment type="pathway">
    <text evidence="4">Lipid metabolism.</text>
</comment>
<feature type="transmembrane region" description="Helical" evidence="19">
    <location>
        <begin position="156"/>
        <end position="174"/>
    </location>
</feature>
<evidence type="ECO:0000313" key="21">
    <source>
        <dbReference type="Proteomes" id="UP000008641"/>
    </source>
</evidence>
<feature type="transmembrane region" description="Helical" evidence="19">
    <location>
        <begin position="12"/>
        <end position="42"/>
    </location>
</feature>
<dbReference type="GO" id="GO:0005886">
    <property type="term" value="C:plasma membrane"/>
    <property type="evidence" value="ECO:0007669"/>
    <property type="project" value="UniProtKB-SubCell"/>
</dbReference>
<dbReference type="HOGENOM" id="CLU_037294_3_2_10"/>
<sequence length="285" mass="31765">MKNFFPRLISGIVYAAIIVVGTTWHPYSLIALMGLFCILCLIEYCKITQLKDRLYQGMILIGFGIVFFLFARDFLSASNTLYETDTFPFFLNTMAFAGPVLFLFSILLFFFSPQELNNDFSKATIGITYLVVPFALSLTLPSFGLSLGKTTMHYEVLFVFILLWISDSMAYIVGSLLGKHPMAPKISQAKSWEGFAGGFVSTILAGYFIAQWSPVPLQGNWLIVGVIVAIAAPLGDLTESKLKRTFQVKDSGNMIPGHGGFLDRLDSYIFVLPIIYTYLLLINTL</sequence>
<keyword evidence="14" id="KW-0443">Lipid metabolism</keyword>
<keyword evidence="17" id="KW-1208">Phospholipid metabolism</keyword>
<keyword evidence="15 19" id="KW-0472">Membrane</keyword>
<protein>
    <recommendedName>
        <fullName evidence="7 18">Phosphatidate cytidylyltransferase</fullName>
        <ecNumber evidence="6 18">2.7.7.41</ecNumber>
    </recommendedName>
</protein>
<keyword evidence="11 18" id="KW-0812">Transmembrane</keyword>
<evidence type="ECO:0000256" key="17">
    <source>
        <dbReference type="ARBA" id="ARBA00023264"/>
    </source>
</evidence>
<dbReference type="Pfam" id="PF01148">
    <property type="entry name" value="CTP_transf_1"/>
    <property type="match status" value="1"/>
</dbReference>
<dbReference type="STRING" id="865938.Weevi_0537"/>
<evidence type="ECO:0000256" key="18">
    <source>
        <dbReference type="RuleBase" id="RU003938"/>
    </source>
</evidence>
<feature type="transmembrane region" description="Helical" evidence="19">
    <location>
        <begin position="195"/>
        <end position="213"/>
    </location>
</feature>
<feature type="transmembrane region" description="Helical" evidence="19">
    <location>
        <begin position="54"/>
        <end position="75"/>
    </location>
</feature>
<comment type="similarity">
    <text evidence="5 18">Belongs to the CDS family.</text>
</comment>
<dbReference type="PANTHER" id="PTHR46382">
    <property type="entry name" value="PHOSPHATIDATE CYTIDYLYLTRANSFERASE"/>
    <property type="match status" value="1"/>
</dbReference>
<comment type="subcellular location">
    <subcellularLocation>
        <location evidence="2">Cell membrane</location>
        <topology evidence="2">Multi-pass membrane protein</topology>
    </subcellularLocation>
</comment>
<evidence type="ECO:0000256" key="16">
    <source>
        <dbReference type="ARBA" id="ARBA00023209"/>
    </source>
</evidence>
<gene>
    <name evidence="20" type="ordered locus">Weevi_0537</name>
</gene>
<dbReference type="GO" id="GO:0016024">
    <property type="term" value="P:CDP-diacylglycerol biosynthetic process"/>
    <property type="evidence" value="ECO:0007669"/>
    <property type="project" value="UniProtKB-UniPathway"/>
</dbReference>
<keyword evidence="21" id="KW-1185">Reference proteome</keyword>
<accession>F0NZC7</accession>
<evidence type="ECO:0000256" key="8">
    <source>
        <dbReference type="ARBA" id="ARBA00022475"/>
    </source>
</evidence>
<feature type="transmembrane region" description="Helical" evidence="19">
    <location>
        <begin position="219"/>
        <end position="237"/>
    </location>
</feature>
<evidence type="ECO:0000256" key="11">
    <source>
        <dbReference type="ARBA" id="ARBA00022692"/>
    </source>
</evidence>
<dbReference type="PANTHER" id="PTHR46382:SF1">
    <property type="entry name" value="PHOSPHATIDATE CYTIDYLYLTRANSFERASE"/>
    <property type="match status" value="1"/>
</dbReference>
<dbReference type="eggNOG" id="COG4589">
    <property type="taxonomic scope" value="Bacteria"/>
</dbReference>
<feature type="transmembrane region" description="Helical" evidence="19">
    <location>
        <begin position="87"/>
        <end position="111"/>
    </location>
</feature>
<evidence type="ECO:0000313" key="20">
    <source>
        <dbReference type="EMBL" id="ADX67256.1"/>
    </source>
</evidence>
<dbReference type="EC" id="2.7.7.41" evidence="6 18"/>
<comment type="catalytic activity">
    <reaction evidence="1 18">
        <text>a 1,2-diacyl-sn-glycero-3-phosphate + CTP + H(+) = a CDP-1,2-diacyl-sn-glycerol + diphosphate</text>
        <dbReference type="Rhea" id="RHEA:16229"/>
        <dbReference type="ChEBI" id="CHEBI:15378"/>
        <dbReference type="ChEBI" id="CHEBI:33019"/>
        <dbReference type="ChEBI" id="CHEBI:37563"/>
        <dbReference type="ChEBI" id="CHEBI:58332"/>
        <dbReference type="ChEBI" id="CHEBI:58608"/>
        <dbReference type="EC" id="2.7.7.41"/>
    </reaction>
</comment>
<dbReference type="PROSITE" id="PS01315">
    <property type="entry name" value="CDS"/>
    <property type="match status" value="1"/>
</dbReference>
<evidence type="ECO:0000256" key="5">
    <source>
        <dbReference type="ARBA" id="ARBA00010185"/>
    </source>
</evidence>
<proteinExistence type="inferred from homology"/>
<reference evidence="20 21" key="1">
    <citation type="journal article" date="2011" name="Stand. Genomic Sci.">
        <title>Complete genome sequence of Weeksella virosa type strain (9751).</title>
        <authorList>
            <person name="Lang E."/>
            <person name="Teshima H."/>
            <person name="Lucas S."/>
            <person name="Lapidus A."/>
            <person name="Hammon N."/>
            <person name="Deshpande S."/>
            <person name="Nolan M."/>
            <person name="Cheng J.F."/>
            <person name="Pitluck S."/>
            <person name="Liolios K."/>
            <person name="Pagani I."/>
            <person name="Mikhailova N."/>
            <person name="Ivanova N."/>
            <person name="Mavromatis K."/>
            <person name="Pati A."/>
            <person name="Tapia R."/>
            <person name="Han C."/>
            <person name="Goodwin L."/>
            <person name="Chen A."/>
            <person name="Palaniappan K."/>
            <person name="Land M."/>
            <person name="Hauser L."/>
            <person name="Chang Y.J."/>
            <person name="Jeffries C.D."/>
            <person name="Brambilla E.M."/>
            <person name="Kopitz M."/>
            <person name="Rohde M."/>
            <person name="Goker M."/>
            <person name="Tindall B.J."/>
            <person name="Detter J.C."/>
            <person name="Woyke T."/>
            <person name="Bristow J."/>
            <person name="Eisen J.A."/>
            <person name="Markowitz V."/>
            <person name="Hugenholtz P."/>
            <person name="Klenk H.P."/>
            <person name="Kyrpides N.C."/>
        </authorList>
    </citation>
    <scope>NUCLEOTIDE SEQUENCE [LARGE SCALE GENOMIC DNA]</scope>
    <source>
        <strain evidence="21">ATCC 43766 / DSM 16922 / JCM 21250 / NBRC 16016 / NCTC 11634 / CL345/78</strain>
    </source>
</reference>
<evidence type="ECO:0000256" key="9">
    <source>
        <dbReference type="ARBA" id="ARBA00022516"/>
    </source>
</evidence>
<evidence type="ECO:0000256" key="14">
    <source>
        <dbReference type="ARBA" id="ARBA00023098"/>
    </source>
</evidence>
<evidence type="ECO:0000256" key="4">
    <source>
        <dbReference type="ARBA" id="ARBA00005189"/>
    </source>
</evidence>
<feature type="transmembrane region" description="Helical" evidence="19">
    <location>
        <begin position="265"/>
        <end position="282"/>
    </location>
</feature>
<keyword evidence="16" id="KW-0594">Phospholipid biosynthesis</keyword>
<keyword evidence="10 18" id="KW-0808">Transferase</keyword>
<feature type="transmembrane region" description="Helical" evidence="19">
    <location>
        <begin position="123"/>
        <end position="144"/>
    </location>
</feature>
<keyword evidence="13 19" id="KW-1133">Transmembrane helix</keyword>
<dbReference type="UniPathway" id="UPA00557">
    <property type="reaction ID" value="UER00614"/>
</dbReference>
<keyword evidence="8" id="KW-1003">Cell membrane</keyword>
<organism evidence="20 21">
    <name type="scientific">Weeksella virosa (strain ATCC 43766 / DSM 16922 / JCM 21250 / CCUG 30538 / CDC 9751 / IAM 14551 / NBRC 16016 / NCTC 11634 / CL345/78)</name>
    <dbReference type="NCBI Taxonomy" id="865938"/>
    <lineage>
        <taxon>Bacteria</taxon>
        <taxon>Pseudomonadati</taxon>
        <taxon>Bacteroidota</taxon>
        <taxon>Flavobacteriia</taxon>
        <taxon>Flavobacteriales</taxon>
        <taxon>Weeksellaceae</taxon>
        <taxon>Weeksella</taxon>
    </lineage>
</organism>
<dbReference type="AlphaFoldDB" id="F0NZC7"/>
<dbReference type="KEGG" id="wvi:Weevi_0537"/>
<comment type="pathway">
    <text evidence="3 18">Phospholipid metabolism; CDP-diacylglycerol biosynthesis; CDP-diacylglycerol from sn-glycerol 3-phosphate: step 3/3.</text>
</comment>
<dbReference type="InterPro" id="IPR000374">
    <property type="entry name" value="PC_trans"/>
</dbReference>
<name>F0NZC7_WEEVC</name>
<dbReference type="GO" id="GO:0004605">
    <property type="term" value="F:phosphatidate cytidylyltransferase activity"/>
    <property type="evidence" value="ECO:0007669"/>
    <property type="project" value="UniProtKB-EC"/>
</dbReference>
<evidence type="ECO:0000256" key="2">
    <source>
        <dbReference type="ARBA" id="ARBA00004651"/>
    </source>
</evidence>
<reference evidence="21" key="2">
    <citation type="journal article" date="2011" name="Stand. Genomic Sci.">
        <title>Complete genome sequence of Weeksella virosa type strain (9751T).</title>
        <authorList>
            <person name="Lang E."/>
            <person name="Teshima H."/>
            <person name="Lucas S."/>
            <person name="Lapidus A."/>
            <person name="Hammon N."/>
            <person name="Deshpande S."/>
            <person name="Nolan M."/>
            <person name="Cheng J."/>
            <person name="Pitluck S."/>
            <person name="Liolios K."/>
            <person name="Pagani I."/>
            <person name="Mikhailova N."/>
            <person name="Ivanova N."/>
            <person name="Mavromatis K."/>
            <person name="Pati A."/>
            <person name="Tapia R."/>
            <person name="Han C."/>
            <person name="Goodwin L."/>
            <person name="Chen A."/>
            <person name="Palaniappan K."/>
            <person name="Land M."/>
            <person name="Hauser L."/>
            <person name="Chang Y."/>
            <person name="Jeffries C."/>
            <person name="Brambilla E."/>
            <person name="Kopitz M."/>
            <person name="Rohde M."/>
            <person name="Goker M."/>
            <person name="Tindall B."/>
            <person name="Detter J."/>
            <person name="Woyke T."/>
            <person name="Bristow J."/>
            <person name="Eisen J."/>
            <person name="Markowitz V."/>
            <person name="Hugenholtz P."/>
            <person name="Klenk H."/>
            <person name="Kyrpides N."/>
        </authorList>
    </citation>
    <scope>NUCLEOTIDE SEQUENCE [LARGE SCALE GENOMIC DNA]</scope>
    <source>
        <strain evidence="21">ATCC 43766 / DSM 16922 / JCM 21250 / NBRC 16016 / NCTC 11634 / CL345/78</strain>
    </source>
</reference>
<evidence type="ECO:0000256" key="12">
    <source>
        <dbReference type="ARBA" id="ARBA00022695"/>
    </source>
</evidence>
<keyword evidence="12 18" id="KW-0548">Nucleotidyltransferase</keyword>
<evidence type="ECO:0000256" key="7">
    <source>
        <dbReference type="ARBA" id="ARBA00019373"/>
    </source>
</evidence>
<dbReference type="OrthoDB" id="9799199at2"/>